<dbReference type="RefSeq" id="XP_007604326.1">
    <property type="nucleotide sequence ID" value="XM_007604264.1"/>
</dbReference>
<accession>L2GNF7</accession>
<dbReference type="InterPro" id="IPR047767">
    <property type="entry name" value="PSP1-like"/>
</dbReference>
<dbReference type="AlphaFoldDB" id="L2GNF7"/>
<protein>
    <recommendedName>
        <fullName evidence="1">PSP1 C-terminal domain-containing protein</fullName>
    </recommendedName>
</protein>
<dbReference type="OrthoDB" id="243127at2759"/>
<dbReference type="NCBIfam" id="NF041131">
    <property type="entry name" value="RicT_YaaT_fam"/>
    <property type="match status" value="1"/>
</dbReference>
<dbReference type="Pfam" id="PF04468">
    <property type="entry name" value="PSP1"/>
    <property type="match status" value="1"/>
</dbReference>
<dbReference type="VEuPathDB" id="MicrosporidiaDB:VICG_00877"/>
<dbReference type="PANTHER" id="PTHR43830:SF3">
    <property type="entry name" value="PROTEIN PSP1"/>
    <property type="match status" value="1"/>
</dbReference>
<organism evidence="2 3">
    <name type="scientific">Vittaforma corneae (strain ATCC 50505)</name>
    <name type="common">Microsporidian parasite</name>
    <name type="synonym">Nosema corneum</name>
    <dbReference type="NCBI Taxonomy" id="993615"/>
    <lineage>
        <taxon>Eukaryota</taxon>
        <taxon>Fungi</taxon>
        <taxon>Fungi incertae sedis</taxon>
        <taxon>Microsporidia</taxon>
        <taxon>Nosematidae</taxon>
        <taxon>Vittaforma</taxon>
    </lineage>
</organism>
<evidence type="ECO:0000313" key="3">
    <source>
        <dbReference type="Proteomes" id="UP000011082"/>
    </source>
</evidence>
<dbReference type="PROSITE" id="PS51411">
    <property type="entry name" value="PSP1_C"/>
    <property type="match status" value="1"/>
</dbReference>
<proteinExistence type="predicted"/>
<keyword evidence="3" id="KW-1185">Reference proteome</keyword>
<dbReference type="PANTHER" id="PTHR43830">
    <property type="entry name" value="PROTEIN PSP1"/>
    <property type="match status" value="1"/>
</dbReference>
<evidence type="ECO:0000313" key="2">
    <source>
        <dbReference type="EMBL" id="ELA42030.1"/>
    </source>
</evidence>
<dbReference type="InParanoid" id="L2GNF7"/>
<dbReference type="GO" id="GO:0005737">
    <property type="term" value="C:cytoplasm"/>
    <property type="evidence" value="ECO:0007669"/>
    <property type="project" value="TreeGrafter"/>
</dbReference>
<name>L2GNF7_VITCO</name>
<feature type="domain" description="PSP1 C-terminal" evidence="1">
    <location>
        <begin position="172"/>
        <end position="257"/>
    </location>
</feature>
<dbReference type="EMBL" id="JH370135">
    <property type="protein sequence ID" value="ELA42030.1"/>
    <property type="molecule type" value="Genomic_DNA"/>
</dbReference>
<sequence length="260" mass="30597">MFYLLFYIIINKLIYPMLTNYVFGRDSGIWAESSEKWDEAHSSWKIVGHDPRRILRDEVCLQDMSQEKMSQEIFHKSSIEHIFEYEGSFDITDNTCIVDSIQGHCHDSGHCARNICSVENIYYLVSYTSGKTCTASSKFRIDPDLYVIIEADRGEDCVQVKERIKGAAGEVKKILRKATQKDIDILEKKKAQEIKAIDKCNLLVRERGLPMEITGCEYQWDMKKITFYFVSDRRVDFRELVNDLFKYFKVRIWMSMENRK</sequence>
<gene>
    <name evidence="2" type="ORF">VICG_00877</name>
</gene>
<dbReference type="Proteomes" id="UP000011082">
    <property type="component" value="Unassembled WGS sequence"/>
</dbReference>
<dbReference type="GeneID" id="19881591"/>
<reference evidence="3" key="1">
    <citation type="submission" date="2011-05" db="EMBL/GenBank/DDBJ databases">
        <title>The genome sequence of Vittaforma corneae strain ATCC 50505.</title>
        <authorList>
            <consortium name="The Broad Institute Genome Sequencing Platform"/>
            <person name="Cuomo C."/>
            <person name="Didier E."/>
            <person name="Bowers L."/>
            <person name="Young S.K."/>
            <person name="Zeng Q."/>
            <person name="Gargeya S."/>
            <person name="Fitzgerald M."/>
            <person name="Haas B."/>
            <person name="Abouelleil A."/>
            <person name="Alvarado L."/>
            <person name="Arachchi H.M."/>
            <person name="Berlin A."/>
            <person name="Chapman S.B."/>
            <person name="Gearin G."/>
            <person name="Goldberg J."/>
            <person name="Griggs A."/>
            <person name="Gujja S."/>
            <person name="Hansen M."/>
            <person name="Heiman D."/>
            <person name="Howarth C."/>
            <person name="Larimer J."/>
            <person name="Lui A."/>
            <person name="MacDonald P.J.P."/>
            <person name="McCowen C."/>
            <person name="Montmayeur A."/>
            <person name="Murphy C."/>
            <person name="Neiman D."/>
            <person name="Pearson M."/>
            <person name="Priest M."/>
            <person name="Roberts A."/>
            <person name="Saif S."/>
            <person name="Shea T."/>
            <person name="Sisk P."/>
            <person name="Stolte C."/>
            <person name="Sykes S."/>
            <person name="Wortman J."/>
            <person name="Nusbaum C."/>
            <person name="Birren B."/>
        </authorList>
    </citation>
    <scope>NUCLEOTIDE SEQUENCE [LARGE SCALE GENOMIC DNA]</scope>
    <source>
        <strain evidence="3">ATCC 50505</strain>
    </source>
</reference>
<dbReference type="HOGENOM" id="CLU_080493_1_0_1"/>
<evidence type="ECO:0000259" key="1">
    <source>
        <dbReference type="PROSITE" id="PS51411"/>
    </source>
</evidence>
<dbReference type="InterPro" id="IPR007557">
    <property type="entry name" value="PSP1_C"/>
</dbReference>